<dbReference type="PROSITE" id="PS50966">
    <property type="entry name" value="ZF_SWIM"/>
    <property type="match status" value="1"/>
</dbReference>
<name>A0AAD9XM41_9ROSI</name>
<dbReference type="Pfam" id="PF04434">
    <property type="entry name" value="SWIM"/>
    <property type="match status" value="1"/>
</dbReference>
<dbReference type="PANTHER" id="PTHR31973">
    <property type="entry name" value="POLYPROTEIN, PUTATIVE-RELATED"/>
    <property type="match status" value="1"/>
</dbReference>
<evidence type="ECO:0000256" key="4">
    <source>
        <dbReference type="PROSITE-ProRule" id="PRU00325"/>
    </source>
</evidence>
<dbReference type="GO" id="GO:0008270">
    <property type="term" value="F:zinc ion binding"/>
    <property type="evidence" value="ECO:0007669"/>
    <property type="project" value="UniProtKB-KW"/>
</dbReference>
<dbReference type="Proteomes" id="UP001280121">
    <property type="component" value="Unassembled WGS sequence"/>
</dbReference>
<dbReference type="InterPro" id="IPR018289">
    <property type="entry name" value="MULE_transposase_dom"/>
</dbReference>
<dbReference type="SMART" id="SM00575">
    <property type="entry name" value="ZnF_PMZ"/>
    <property type="match status" value="1"/>
</dbReference>
<sequence>MPNTNAHLDDIRGGFTETVNNDNSPHRHFGFHDTTKNENVSVHEVSEPQFDSISDQVPICYDDQFTHIQRLVPPPSASYSINFGKVASRPVDMCIAVGELFEMCINGNDQIFPLAFGVGDSETNEAWEWFLTRLHRAVVEVDDLVIVSDRKNSIIIGVEKVFPKSFHGACAVYLERNMLGRYGKNKILKDIFRKAVKVYRVNQFMRCMEQLANINSEAAMYITDVGFERWARAYSPWKRYNLMSSNIAEAMNNAIKVCRELPITEVIDCIRGVLQRWFYVCRTFAGKLKSTLTTKVDVSICVKDEKASYLTVYPITYYSFLVKDGDLDGTVDLTSKTCTCREFDMDGLPCEHALACIREIHPVGHLITLVYFLLQHTVGKFIQLDTHLNGWFQKILHQ</sequence>
<comment type="caution">
    <text evidence="6">The sequence shown here is derived from an EMBL/GenBank/DDBJ whole genome shotgun (WGS) entry which is preliminary data.</text>
</comment>
<dbReference type="PANTHER" id="PTHR31973:SF195">
    <property type="entry name" value="MUDR FAMILY TRANSPOSASE"/>
    <property type="match status" value="1"/>
</dbReference>
<accession>A0AAD9XM41</accession>
<evidence type="ECO:0000256" key="1">
    <source>
        <dbReference type="ARBA" id="ARBA00022723"/>
    </source>
</evidence>
<dbReference type="Pfam" id="PF10551">
    <property type="entry name" value="MULE"/>
    <property type="match status" value="1"/>
</dbReference>
<keyword evidence="1" id="KW-0479">Metal-binding</keyword>
<evidence type="ECO:0000256" key="2">
    <source>
        <dbReference type="ARBA" id="ARBA00022771"/>
    </source>
</evidence>
<dbReference type="InterPro" id="IPR007527">
    <property type="entry name" value="Znf_SWIM"/>
</dbReference>
<feature type="domain" description="SWIM-type" evidence="5">
    <location>
        <begin position="329"/>
        <end position="361"/>
    </location>
</feature>
<evidence type="ECO:0000256" key="3">
    <source>
        <dbReference type="ARBA" id="ARBA00022833"/>
    </source>
</evidence>
<evidence type="ECO:0000259" key="5">
    <source>
        <dbReference type="PROSITE" id="PS50966"/>
    </source>
</evidence>
<reference evidence="6" key="1">
    <citation type="journal article" date="2023" name="Plant J.">
        <title>Genome sequences and population genomics provide insights into the demographic history, inbreeding, and mutation load of two 'living fossil' tree species of Dipteronia.</title>
        <authorList>
            <person name="Feng Y."/>
            <person name="Comes H.P."/>
            <person name="Chen J."/>
            <person name="Zhu S."/>
            <person name="Lu R."/>
            <person name="Zhang X."/>
            <person name="Li P."/>
            <person name="Qiu J."/>
            <person name="Olsen K.M."/>
            <person name="Qiu Y."/>
        </authorList>
    </citation>
    <scope>NUCLEOTIDE SEQUENCE</scope>
    <source>
        <strain evidence="6">KIB01</strain>
    </source>
</reference>
<evidence type="ECO:0000313" key="6">
    <source>
        <dbReference type="EMBL" id="KAK2661745.1"/>
    </source>
</evidence>
<proteinExistence type="predicted"/>
<protein>
    <recommendedName>
        <fullName evidence="5">SWIM-type domain-containing protein</fullName>
    </recommendedName>
</protein>
<keyword evidence="3" id="KW-0862">Zinc</keyword>
<dbReference type="EMBL" id="JANJYI010000001">
    <property type="protein sequence ID" value="KAK2661745.1"/>
    <property type="molecule type" value="Genomic_DNA"/>
</dbReference>
<organism evidence="6 7">
    <name type="scientific">Dipteronia dyeriana</name>
    <dbReference type="NCBI Taxonomy" id="168575"/>
    <lineage>
        <taxon>Eukaryota</taxon>
        <taxon>Viridiplantae</taxon>
        <taxon>Streptophyta</taxon>
        <taxon>Embryophyta</taxon>
        <taxon>Tracheophyta</taxon>
        <taxon>Spermatophyta</taxon>
        <taxon>Magnoliopsida</taxon>
        <taxon>eudicotyledons</taxon>
        <taxon>Gunneridae</taxon>
        <taxon>Pentapetalae</taxon>
        <taxon>rosids</taxon>
        <taxon>malvids</taxon>
        <taxon>Sapindales</taxon>
        <taxon>Sapindaceae</taxon>
        <taxon>Hippocastanoideae</taxon>
        <taxon>Acereae</taxon>
        <taxon>Dipteronia</taxon>
    </lineage>
</organism>
<keyword evidence="7" id="KW-1185">Reference proteome</keyword>
<evidence type="ECO:0000313" key="7">
    <source>
        <dbReference type="Proteomes" id="UP001280121"/>
    </source>
</evidence>
<gene>
    <name evidence="6" type="ORF">Ddye_000319</name>
</gene>
<keyword evidence="2 4" id="KW-0863">Zinc-finger</keyword>
<dbReference type="AlphaFoldDB" id="A0AAD9XM41"/>
<dbReference type="InterPro" id="IPR006564">
    <property type="entry name" value="Znf_PMZ"/>
</dbReference>